<feature type="region of interest" description="Disordered" evidence="1">
    <location>
        <begin position="753"/>
        <end position="894"/>
    </location>
</feature>
<dbReference type="SMART" id="SM00331">
    <property type="entry name" value="PP2C_SIG"/>
    <property type="match status" value="1"/>
</dbReference>
<dbReference type="PANTHER" id="PTHR21586">
    <property type="entry name" value="TIPA"/>
    <property type="match status" value="1"/>
</dbReference>
<protein>
    <submittedName>
        <fullName evidence="3">PP2C-like domain-containing protein CG9801</fullName>
    </submittedName>
</protein>
<feature type="region of interest" description="Disordered" evidence="1">
    <location>
        <begin position="455"/>
        <end position="490"/>
    </location>
</feature>
<feature type="compositionally biased region" description="Basic and acidic residues" evidence="1">
    <location>
        <begin position="753"/>
        <end position="769"/>
    </location>
</feature>
<feature type="compositionally biased region" description="Polar residues" evidence="1">
    <location>
        <begin position="475"/>
        <end position="487"/>
    </location>
</feature>
<evidence type="ECO:0000256" key="1">
    <source>
        <dbReference type="SAM" id="MobiDB-lite"/>
    </source>
</evidence>
<feature type="compositionally biased region" description="Polar residues" evidence="1">
    <location>
        <begin position="845"/>
        <end position="860"/>
    </location>
</feature>
<feature type="compositionally biased region" description="Low complexity" evidence="1">
    <location>
        <begin position="861"/>
        <end position="889"/>
    </location>
</feature>
<dbReference type="PANTHER" id="PTHR21586:SF0">
    <property type="entry name" value="PP2C-LIKE DOMAIN-CONTAINING PROTEIN CG9801"/>
    <property type="match status" value="1"/>
</dbReference>
<feature type="region of interest" description="Disordered" evidence="1">
    <location>
        <begin position="974"/>
        <end position="1008"/>
    </location>
</feature>
<reference evidence="3" key="1">
    <citation type="submission" date="2017-11" db="EMBL/GenBank/DDBJ databases">
        <title>The sensing device of the deep-sea amphipod.</title>
        <authorList>
            <person name="Kobayashi H."/>
            <person name="Nagahama T."/>
            <person name="Arai W."/>
            <person name="Sasagawa Y."/>
            <person name="Umeda M."/>
            <person name="Hayashi T."/>
            <person name="Nikaido I."/>
            <person name="Watanabe H."/>
            <person name="Oguri K."/>
            <person name="Kitazato H."/>
            <person name="Fujioka K."/>
            <person name="Kido Y."/>
            <person name="Takami H."/>
        </authorList>
    </citation>
    <scope>NUCLEOTIDE SEQUENCE</scope>
    <source>
        <tissue evidence="3">Whole body</tissue>
    </source>
</reference>
<proteinExistence type="evidence at transcript level"/>
<dbReference type="Gene3D" id="3.60.40.10">
    <property type="entry name" value="PPM-type phosphatase domain"/>
    <property type="match status" value="1"/>
</dbReference>
<name>A0A6A7G5C4_9CRUS</name>
<feature type="compositionally biased region" description="Low complexity" evidence="1">
    <location>
        <begin position="975"/>
        <end position="996"/>
    </location>
</feature>
<dbReference type="PROSITE" id="PS51746">
    <property type="entry name" value="PPM_2"/>
    <property type="match status" value="1"/>
</dbReference>
<dbReference type="InterPro" id="IPR001932">
    <property type="entry name" value="PPM-type_phosphatase-like_dom"/>
</dbReference>
<dbReference type="EMBL" id="IACT01006984">
    <property type="protein sequence ID" value="LAC26106.1"/>
    <property type="molecule type" value="mRNA"/>
</dbReference>
<feature type="compositionally biased region" description="Polar residues" evidence="1">
    <location>
        <begin position="455"/>
        <end position="469"/>
    </location>
</feature>
<organism evidence="3">
    <name type="scientific">Hirondellea gigas</name>
    <dbReference type="NCBI Taxonomy" id="1518452"/>
    <lineage>
        <taxon>Eukaryota</taxon>
        <taxon>Metazoa</taxon>
        <taxon>Ecdysozoa</taxon>
        <taxon>Arthropoda</taxon>
        <taxon>Crustacea</taxon>
        <taxon>Multicrustacea</taxon>
        <taxon>Malacostraca</taxon>
        <taxon>Eumalacostraca</taxon>
        <taxon>Peracarida</taxon>
        <taxon>Amphipoda</taxon>
        <taxon>Amphilochidea</taxon>
        <taxon>Lysianassida</taxon>
        <taxon>Lysianassidira</taxon>
        <taxon>Lysianassoidea</taxon>
        <taxon>Lysianassidae</taxon>
        <taxon>Hirondellea</taxon>
    </lineage>
</organism>
<feature type="compositionally biased region" description="Low complexity" evidence="1">
    <location>
        <begin position="770"/>
        <end position="791"/>
    </location>
</feature>
<evidence type="ECO:0000313" key="3">
    <source>
        <dbReference type="EMBL" id="LAC26106.1"/>
    </source>
</evidence>
<dbReference type="SMART" id="SM00332">
    <property type="entry name" value="PP2Cc"/>
    <property type="match status" value="1"/>
</dbReference>
<feature type="domain" description="PPM-type phosphatase" evidence="2">
    <location>
        <begin position="539"/>
        <end position="839"/>
    </location>
</feature>
<accession>A0A6A7G5C4</accession>
<sequence>MSRNGNGQSGGPSFRKKFVGLLRQISQPGGRGARDVAPSPRPDTFIHKYLQGETRHTQPVILSGRSCDDLPPVNVGRMHRRVYSAFTGPGGGLASVNCGSQALDIPDQNVDYIDQDDGLPDDQPNAYVTCQKPPPRKSPFSDMAEYFRRPSKTAKPPKIGSSSITCSSSSCNRGYNNNNSNVNNNSNGLLNNNNIFVSEDPIDDNRGNGGRTTKTSGVVANSYTSRDSLECVVPSWRGEAPSPLSPHPARAPSNAFLQFGDSPLNYELAVPTLSTGHLETEHQQTTCVDYGQTRSCENICSGASPTSDENSSLCGGSLGSLEGIGTNLPADVDDPLLLVSCHDSESGTVNSLVLSERTASPTTSPPVDQNFNPLMKPNQNDITKPTVSRSTPITPQMNTITLADQNTQSAPSTPRNDLSSNEKSTSNNISNTLADQKMPQISLQQKLLQQSLANKTANNRSGHSNLNKNIDSKANRTNHSNNHNGDLTNEGGLIDHRAKFLSLDLVEGCTLSAPHPALLRSETEEVAGVLNWNRPSDRAFGLSTTLYERHPISKERAGNPIADSFGVVARYNSALLALADGVNWGEKACLAARCAVHGCLSHLNTVLFSPTLPTPPRNTTDLFVALLRSFHAAHSLILQEDGMLTTLTAAVVAPVSGSSQHVVCVCNVGDSLAYVFSQQHGVREITQGSHDIFSMRDMRDALGALGPVDGSNPELNNLTCSMTYVEEGDLVFLTSDGISDNFDPVVGKFVLPKKEEKEDESKPREKTESEIIQQQQQERRQLQQQQQQQQLSNSGKNRNKQTQQQLLQRYQQLQQQLQQQKKQPRTERVRNQQVSSVRNGFKQAVSRSKSQPSVNTNNSFSIPTKPTASTKTATDNNTNRPSTTLSNNRNRNRDSLNAVNNMSFELVPPVVEAHQRHDLTLLRMEDLLKCGLTCREPVTMAQSLCLEMVHFATKLTLAKRRVLEDPDLYPPPKPAVAAAVTPSPAAPCSATADAGATSTQLSRNEQRNRRRKVCEKLALVPGKLDHATVVAYCVGPFDPARPPTPENERIVHPIDPKTHLDLRHNTRTVPGYSVYASTFTDNVCVGGAAPLASPDSARSIASQLEDRAMPTSSIGLPPLPEGSPHMTRVSLAREESLETLLDSGEINAPGIVNPAAAVSGRDEMNEPVMIFNNGKGNVQQKVLNGEIDIQGSAGQDLTKDKVAPIERMKLSTKSNISKEGGNLRGKRLSSQDLARPVSTKINYETLDPCLLNGNSVSVNEARDITEHHNGNNNRDYKSVPLKKDTLDDVDDDVSESATESSNFRLPEGFFSHEARIPLLDNKICMSLKGSNNKENLSPNMTFEFPPKPVVETLL</sequence>
<dbReference type="InterPro" id="IPR053287">
    <property type="entry name" value="PP2C-like_domain"/>
</dbReference>
<dbReference type="SUPFAM" id="SSF81606">
    <property type="entry name" value="PP2C-like"/>
    <property type="match status" value="1"/>
</dbReference>
<dbReference type="Pfam" id="PF13672">
    <property type="entry name" value="PP2C_2"/>
    <property type="match status" value="1"/>
</dbReference>
<feature type="compositionally biased region" description="Low complexity" evidence="1">
    <location>
        <begin position="800"/>
        <end position="821"/>
    </location>
</feature>
<evidence type="ECO:0000259" key="2">
    <source>
        <dbReference type="PROSITE" id="PS51746"/>
    </source>
</evidence>
<feature type="region of interest" description="Disordered" evidence="1">
    <location>
        <begin position="355"/>
        <end position="430"/>
    </location>
</feature>
<dbReference type="InterPro" id="IPR036457">
    <property type="entry name" value="PPM-type-like_dom_sf"/>
</dbReference>